<name>A0A1H3Z2C4_9BACI</name>
<dbReference type="Pfam" id="PF03475">
    <property type="entry name" value="YiiM_3-alpha"/>
    <property type="match status" value="1"/>
</dbReference>
<reference evidence="2 3" key="1">
    <citation type="submission" date="2016-10" db="EMBL/GenBank/DDBJ databases">
        <authorList>
            <person name="de Groot N.N."/>
        </authorList>
    </citation>
    <scope>NUCLEOTIDE SEQUENCE [LARGE SCALE GENOMIC DNA]</scope>
    <source>
        <strain evidence="2 3">CCM7597</strain>
    </source>
</reference>
<feature type="domain" description="MOSC" evidence="1">
    <location>
        <begin position="31"/>
        <end position="165"/>
    </location>
</feature>
<evidence type="ECO:0000259" key="1">
    <source>
        <dbReference type="PROSITE" id="PS51340"/>
    </source>
</evidence>
<dbReference type="PANTHER" id="PTHR30212">
    <property type="entry name" value="PROTEIN YIIM"/>
    <property type="match status" value="1"/>
</dbReference>
<dbReference type="STRING" id="571932.SAMN05421743_10399"/>
<protein>
    <submittedName>
        <fullName evidence="2">MOSC domain-containing protein YiiM</fullName>
    </submittedName>
</protein>
<dbReference type="InterPro" id="IPR005302">
    <property type="entry name" value="MoCF_Sase_C"/>
</dbReference>
<sequence>MTHFNVEAISVGKPVNLETEKGPLKTAIQKQRVEEPIRLSKLNFTGDYQADQKHHGGPDKAVCLYPAQHYRHWEEEYQREFPYPSFGENLTVNGVDEREIAIGDRFILGETELEVTEPRKPCYIIARKHGLVDFPVKMIEKGLSGFYLRVIKEGTVSPKDKLILKQKDPRQVTIDDVNEVFFHDKDNKAKVLRILEVPALAAGVKASLQQKM</sequence>
<accession>A0A1H3Z2C4</accession>
<dbReference type="PROSITE" id="PS51340">
    <property type="entry name" value="MOSC"/>
    <property type="match status" value="1"/>
</dbReference>
<dbReference type="InterPro" id="IPR011037">
    <property type="entry name" value="Pyrv_Knase-like_insert_dom_sf"/>
</dbReference>
<dbReference type="InterPro" id="IPR005163">
    <property type="entry name" value="Tri_helical_YiiM-like"/>
</dbReference>
<dbReference type="RefSeq" id="WP_245728822.1">
    <property type="nucleotide sequence ID" value="NZ_FNQR01000003.1"/>
</dbReference>
<evidence type="ECO:0000313" key="3">
    <source>
        <dbReference type="Proteomes" id="UP000198584"/>
    </source>
</evidence>
<evidence type="ECO:0000313" key="2">
    <source>
        <dbReference type="EMBL" id="SEA17807.1"/>
    </source>
</evidence>
<dbReference type="Proteomes" id="UP000198584">
    <property type="component" value="Unassembled WGS sequence"/>
</dbReference>
<gene>
    <name evidence="2" type="ORF">SAMN05421743_10399</name>
</gene>
<dbReference type="GO" id="GO:0003824">
    <property type="term" value="F:catalytic activity"/>
    <property type="evidence" value="ECO:0007669"/>
    <property type="project" value="InterPro"/>
</dbReference>
<proteinExistence type="predicted"/>
<dbReference type="EMBL" id="FNQR01000003">
    <property type="protein sequence ID" value="SEA17807.1"/>
    <property type="molecule type" value="Genomic_DNA"/>
</dbReference>
<dbReference type="GO" id="GO:0030151">
    <property type="term" value="F:molybdenum ion binding"/>
    <property type="evidence" value="ECO:0007669"/>
    <property type="project" value="InterPro"/>
</dbReference>
<dbReference type="SUPFAM" id="SSF50800">
    <property type="entry name" value="PK beta-barrel domain-like"/>
    <property type="match status" value="1"/>
</dbReference>
<organism evidence="2 3">
    <name type="scientific">Thalassobacillus cyri</name>
    <dbReference type="NCBI Taxonomy" id="571932"/>
    <lineage>
        <taxon>Bacteria</taxon>
        <taxon>Bacillati</taxon>
        <taxon>Bacillota</taxon>
        <taxon>Bacilli</taxon>
        <taxon>Bacillales</taxon>
        <taxon>Bacillaceae</taxon>
        <taxon>Thalassobacillus</taxon>
    </lineage>
</organism>
<dbReference type="Pfam" id="PF03473">
    <property type="entry name" value="MOSC"/>
    <property type="match status" value="1"/>
</dbReference>
<dbReference type="GO" id="GO:0030170">
    <property type="term" value="F:pyridoxal phosphate binding"/>
    <property type="evidence" value="ECO:0007669"/>
    <property type="project" value="InterPro"/>
</dbReference>
<keyword evidence="3" id="KW-1185">Reference proteome</keyword>
<dbReference type="Gene3D" id="2.40.33.20">
    <property type="entry name" value="PK beta-barrel domain-like"/>
    <property type="match status" value="1"/>
</dbReference>
<dbReference type="InterPro" id="IPR052353">
    <property type="entry name" value="Benzoxazolinone_Detox_Enz"/>
</dbReference>
<dbReference type="AlphaFoldDB" id="A0A1H3Z2C4"/>
<dbReference type="PANTHER" id="PTHR30212:SF2">
    <property type="entry name" value="PROTEIN YIIM"/>
    <property type="match status" value="1"/>
</dbReference>